<dbReference type="OrthoDB" id="21214at2759"/>
<accession>A0A6A6P3V7</accession>
<reference evidence="1" key="1">
    <citation type="journal article" date="2020" name="Stud. Mycol.">
        <title>101 Dothideomycetes genomes: a test case for predicting lifestyles and emergence of pathogens.</title>
        <authorList>
            <person name="Haridas S."/>
            <person name="Albert R."/>
            <person name="Binder M."/>
            <person name="Bloem J."/>
            <person name="Labutti K."/>
            <person name="Salamov A."/>
            <person name="Andreopoulos B."/>
            <person name="Baker S."/>
            <person name="Barry K."/>
            <person name="Bills G."/>
            <person name="Bluhm B."/>
            <person name="Cannon C."/>
            <person name="Castanera R."/>
            <person name="Culley D."/>
            <person name="Daum C."/>
            <person name="Ezra D."/>
            <person name="Gonzalez J."/>
            <person name="Henrissat B."/>
            <person name="Kuo A."/>
            <person name="Liang C."/>
            <person name="Lipzen A."/>
            <person name="Lutzoni F."/>
            <person name="Magnuson J."/>
            <person name="Mondo S."/>
            <person name="Nolan M."/>
            <person name="Ohm R."/>
            <person name="Pangilinan J."/>
            <person name="Park H.-J."/>
            <person name="Ramirez L."/>
            <person name="Alfaro M."/>
            <person name="Sun H."/>
            <person name="Tritt A."/>
            <person name="Yoshinaga Y."/>
            <person name="Zwiers L.-H."/>
            <person name="Turgeon B."/>
            <person name="Goodwin S."/>
            <person name="Spatafora J."/>
            <person name="Crous P."/>
            <person name="Grigoriev I."/>
        </authorList>
    </citation>
    <scope>NUCLEOTIDE SEQUENCE</scope>
    <source>
        <strain evidence="1">ATCC 16933</strain>
    </source>
</reference>
<protein>
    <recommendedName>
        <fullName evidence="3">Tubby C-terminal-like domain-containing protein</fullName>
    </recommendedName>
</protein>
<name>A0A6A6P3V7_9PEZI</name>
<dbReference type="EMBL" id="MU001677">
    <property type="protein sequence ID" value="KAF2458681.1"/>
    <property type="molecule type" value="Genomic_DNA"/>
</dbReference>
<dbReference type="Proteomes" id="UP000799766">
    <property type="component" value="Unassembled WGS sequence"/>
</dbReference>
<proteinExistence type="predicted"/>
<evidence type="ECO:0000313" key="2">
    <source>
        <dbReference type="Proteomes" id="UP000799766"/>
    </source>
</evidence>
<dbReference type="AlphaFoldDB" id="A0A6A6P3V7"/>
<sequence>MVEEDKASDLPASSTPFRPTKIFWIVPHNSFSSGVKVLDLTKDIEIPYAVDESDQPTQQYIDAIKDVVQREGKHRPPCYTFVKTNFTGMHVLMRNASDEQVADWQFGLWSTSSTKLQFPPESEHCSHQIIMTPTSIWRQNEAFVVDSCPYQWCVEAIWKGNRFRLDRNYGGQQKEVGRFWQSWSWQTGGALVLDTEEIDEVVGILTMVVMLKKRRHREMERS</sequence>
<evidence type="ECO:0008006" key="3">
    <source>
        <dbReference type="Google" id="ProtNLM"/>
    </source>
</evidence>
<gene>
    <name evidence="1" type="ORF">BDY21DRAFT_341030</name>
</gene>
<evidence type="ECO:0000313" key="1">
    <source>
        <dbReference type="EMBL" id="KAF2458681.1"/>
    </source>
</evidence>
<keyword evidence="2" id="KW-1185">Reference proteome</keyword>
<organism evidence="1 2">
    <name type="scientific">Lineolata rhizophorae</name>
    <dbReference type="NCBI Taxonomy" id="578093"/>
    <lineage>
        <taxon>Eukaryota</taxon>
        <taxon>Fungi</taxon>
        <taxon>Dikarya</taxon>
        <taxon>Ascomycota</taxon>
        <taxon>Pezizomycotina</taxon>
        <taxon>Dothideomycetes</taxon>
        <taxon>Dothideomycetes incertae sedis</taxon>
        <taxon>Lineolatales</taxon>
        <taxon>Lineolataceae</taxon>
        <taxon>Lineolata</taxon>
    </lineage>
</organism>